<name>A0ABD5GZ82_9ENTR</name>
<dbReference type="EMBL" id="JAWPAZ010000004">
    <property type="protein sequence ID" value="MDW2634359.1"/>
    <property type="molecule type" value="Genomic_DNA"/>
</dbReference>
<sequence>MSVNGQDFYDFALKCVAQGDEISLRNAVGRAYYGVYHDVCEKLHKCPQPPTHRGVSEYLIETAWLTGYEPYDKMKLISLGTMLKSLHVQRKWADYNLEVDYTQTDAAATLIMAKKGMEKSKAMYEEKFPVAPTPAA</sequence>
<gene>
    <name evidence="1" type="ORF">RYZ90_10950</name>
</gene>
<comment type="caution">
    <text evidence="1">The sequence shown here is derived from an EMBL/GenBank/DDBJ whole genome shotgun (WGS) entry which is preliminary data.</text>
</comment>
<reference evidence="1 2" key="1">
    <citation type="submission" date="2023-10" db="EMBL/GenBank/DDBJ databases">
        <title>Fecal carriage and genetic characteristics of carbapenem-resistant Enterobacterales among healthy adults from four provinces of China.</title>
        <authorList>
            <person name="Li Y."/>
            <person name="Zhang R."/>
        </authorList>
    </citation>
    <scope>NUCLEOTIDE SEQUENCE [LARGE SCALE GENOMIC DNA]</scope>
    <source>
        <strain evidence="1 2">HN-71</strain>
    </source>
</reference>
<organism evidence="1 2">
    <name type="scientific">Citrobacter portucalensis</name>
    <dbReference type="NCBI Taxonomy" id="1639133"/>
    <lineage>
        <taxon>Bacteria</taxon>
        <taxon>Pseudomonadati</taxon>
        <taxon>Pseudomonadota</taxon>
        <taxon>Gammaproteobacteria</taxon>
        <taxon>Enterobacterales</taxon>
        <taxon>Enterobacteriaceae</taxon>
        <taxon>Citrobacter</taxon>
        <taxon>Citrobacter freundii complex</taxon>
    </lineage>
</organism>
<protein>
    <submittedName>
        <fullName evidence="1">Uncharacterized protein</fullName>
    </submittedName>
</protein>
<dbReference type="Proteomes" id="UP001269984">
    <property type="component" value="Unassembled WGS sequence"/>
</dbReference>
<dbReference type="RefSeq" id="WP_213180411.1">
    <property type="nucleotide sequence ID" value="NZ_JAWPAZ010000004.1"/>
</dbReference>
<evidence type="ECO:0000313" key="1">
    <source>
        <dbReference type="EMBL" id="MDW2634359.1"/>
    </source>
</evidence>
<evidence type="ECO:0000313" key="2">
    <source>
        <dbReference type="Proteomes" id="UP001269984"/>
    </source>
</evidence>
<accession>A0ABD5GZ82</accession>
<dbReference type="Gene3D" id="1.20.120.330">
    <property type="entry name" value="Nucleotidyltransferases domain 2"/>
    <property type="match status" value="1"/>
</dbReference>
<dbReference type="AlphaFoldDB" id="A0ABD5GZ82"/>
<proteinExistence type="predicted"/>